<evidence type="ECO:0008006" key="7">
    <source>
        <dbReference type="Google" id="ProtNLM"/>
    </source>
</evidence>
<feature type="repeat" description="WD" evidence="3">
    <location>
        <begin position="314"/>
        <end position="355"/>
    </location>
</feature>
<gene>
    <name evidence="5" type="ORF">SASPL_122278</name>
</gene>
<feature type="repeat" description="WD" evidence="3">
    <location>
        <begin position="356"/>
        <end position="397"/>
    </location>
</feature>
<evidence type="ECO:0000256" key="1">
    <source>
        <dbReference type="ARBA" id="ARBA00022574"/>
    </source>
</evidence>
<dbReference type="PRINTS" id="PR00320">
    <property type="entry name" value="GPROTEINBRPT"/>
</dbReference>
<proteinExistence type="predicted"/>
<feature type="repeat" description="WD" evidence="3">
    <location>
        <begin position="109"/>
        <end position="150"/>
    </location>
</feature>
<evidence type="ECO:0000313" key="6">
    <source>
        <dbReference type="Proteomes" id="UP000298416"/>
    </source>
</evidence>
<dbReference type="Gene3D" id="2.130.10.10">
    <property type="entry name" value="YVTN repeat-like/Quinoprotein amine dehydrogenase"/>
    <property type="match status" value="2"/>
</dbReference>
<evidence type="ECO:0000256" key="2">
    <source>
        <dbReference type="ARBA" id="ARBA00022737"/>
    </source>
</evidence>
<dbReference type="PROSITE" id="PS50082">
    <property type="entry name" value="WD_REPEATS_2"/>
    <property type="match status" value="5"/>
</dbReference>
<dbReference type="EMBL" id="PNBA02000008">
    <property type="protein sequence ID" value="KAG6414903.1"/>
    <property type="molecule type" value="Genomic_DNA"/>
</dbReference>
<organism evidence="5">
    <name type="scientific">Salvia splendens</name>
    <name type="common">Scarlet sage</name>
    <dbReference type="NCBI Taxonomy" id="180675"/>
    <lineage>
        <taxon>Eukaryota</taxon>
        <taxon>Viridiplantae</taxon>
        <taxon>Streptophyta</taxon>
        <taxon>Embryophyta</taxon>
        <taxon>Tracheophyta</taxon>
        <taxon>Spermatophyta</taxon>
        <taxon>Magnoliopsida</taxon>
        <taxon>eudicotyledons</taxon>
        <taxon>Gunneridae</taxon>
        <taxon>Pentapetalae</taxon>
        <taxon>asterids</taxon>
        <taxon>lamiids</taxon>
        <taxon>Lamiales</taxon>
        <taxon>Lamiaceae</taxon>
        <taxon>Nepetoideae</taxon>
        <taxon>Mentheae</taxon>
        <taxon>Salviinae</taxon>
        <taxon>Salvia</taxon>
        <taxon>Salvia subgen. Calosphace</taxon>
        <taxon>core Calosphace</taxon>
    </lineage>
</organism>
<keyword evidence="1 3" id="KW-0853">WD repeat</keyword>
<feature type="compositionally biased region" description="Polar residues" evidence="4">
    <location>
        <begin position="1"/>
        <end position="17"/>
    </location>
</feature>
<feature type="region of interest" description="Disordered" evidence="4">
    <location>
        <begin position="1"/>
        <end position="29"/>
    </location>
</feature>
<dbReference type="AlphaFoldDB" id="A0A8X8XN26"/>
<keyword evidence="2" id="KW-0677">Repeat</keyword>
<dbReference type="InterPro" id="IPR036322">
    <property type="entry name" value="WD40_repeat_dom_sf"/>
</dbReference>
<dbReference type="InterPro" id="IPR020472">
    <property type="entry name" value="WD40_PAC1"/>
</dbReference>
<dbReference type="Pfam" id="PF00400">
    <property type="entry name" value="WD40"/>
    <property type="match status" value="5"/>
</dbReference>
<dbReference type="InterPro" id="IPR001680">
    <property type="entry name" value="WD40_rpt"/>
</dbReference>
<reference evidence="5" key="2">
    <citation type="submission" date="2020-08" db="EMBL/GenBank/DDBJ databases">
        <title>Plant Genome Project.</title>
        <authorList>
            <person name="Zhang R.-G."/>
        </authorList>
    </citation>
    <scope>NUCLEOTIDE SEQUENCE</scope>
    <source>
        <strain evidence="5">Huo1</strain>
        <tissue evidence="5">Leaf</tissue>
    </source>
</reference>
<protein>
    <recommendedName>
        <fullName evidence="7">mRNA export factor</fullName>
    </recommendedName>
</protein>
<evidence type="ECO:0000313" key="5">
    <source>
        <dbReference type="EMBL" id="KAG6414903.1"/>
    </source>
</evidence>
<dbReference type="SUPFAM" id="SSF50978">
    <property type="entry name" value="WD40 repeat-like"/>
    <property type="match status" value="2"/>
</dbReference>
<feature type="repeat" description="WD" evidence="3">
    <location>
        <begin position="67"/>
        <end position="108"/>
    </location>
</feature>
<dbReference type="PROSITE" id="PS50294">
    <property type="entry name" value="WD_REPEATS_REGION"/>
    <property type="match status" value="3"/>
</dbReference>
<comment type="caution">
    <text evidence="5">The sequence shown here is derived from an EMBL/GenBank/DDBJ whole genome shotgun (WGS) entry which is preliminary data.</text>
</comment>
<dbReference type="Proteomes" id="UP000298416">
    <property type="component" value="Unassembled WGS sequence"/>
</dbReference>
<feature type="compositionally biased region" description="Low complexity" evidence="4">
    <location>
        <begin position="19"/>
        <end position="29"/>
    </location>
</feature>
<dbReference type="SMART" id="SM00320">
    <property type="entry name" value="WD40"/>
    <property type="match status" value="10"/>
</dbReference>
<feature type="repeat" description="WD" evidence="3">
    <location>
        <begin position="20"/>
        <end position="61"/>
    </location>
</feature>
<reference evidence="5" key="1">
    <citation type="submission" date="2018-01" db="EMBL/GenBank/DDBJ databases">
        <authorList>
            <person name="Mao J.F."/>
        </authorList>
    </citation>
    <scope>NUCLEOTIDE SEQUENCE</scope>
    <source>
        <strain evidence="5">Huo1</strain>
        <tissue evidence="5">Leaf</tissue>
    </source>
</reference>
<evidence type="ECO:0000256" key="3">
    <source>
        <dbReference type="PROSITE-ProRule" id="PRU00221"/>
    </source>
</evidence>
<dbReference type="PANTHER" id="PTHR10971">
    <property type="entry name" value="MRNA EXPORT FACTOR AND BUB3"/>
    <property type="match status" value="1"/>
</dbReference>
<keyword evidence="6" id="KW-1185">Reference proteome</keyword>
<accession>A0A8X8XN26</accession>
<sequence>MTRNGAASTIANPNRSTEVVKPPSDSVSSLSFSPKANVFVATSWDNQVGCWEVKKSGNELSTVHMGSMSHDKPVLCSAWKDDGTTVFSGGCDKQVKMWPLASGGQPVTVAVHDSPVKEVSWIPEMNLLVTGSWDKTLRYWDLRQQSPTWVQQLPDRCYALAVQHSLMVVGTADRNIIVFDLQKPQTEYKRFVSPLQHQTRCLAAFPDKQGFLIHHTFATTGSDGTFSFWDKDNKTRLKETSRCNQAVTCSSFNHDGSIFGYSVCYDWSKGGEKYDPATAKTNIYLHQPLEADVKPRCPVGRGRSVEYFVLEKVVQPPTDSVLCSAWKDDGTAFFSGGCDNQVKMWALASEGRPVTVAVHDAPVKEVSWIPETNLLVTGSWDSTLRYWDLRQQTPTWVQRLPDRCYALAVQHPLVVVGTADRNIIVFNLQSPQTEYRRFLSPLKHQTRCLADFPDKQGFLVGSIEGKVSVHHLDESQSNKNYIFKCHRHGNEIYSVNSLKFHPNMLRCNQPITCSSFNRDGSIYAYEVCYDWSKGAQNYNPATATTKIYLHQPREGDVTPRVSADGRK</sequence>
<dbReference type="InterPro" id="IPR015943">
    <property type="entry name" value="WD40/YVTN_repeat-like_dom_sf"/>
</dbReference>
<evidence type="ECO:0000256" key="4">
    <source>
        <dbReference type="SAM" id="MobiDB-lite"/>
    </source>
</evidence>
<name>A0A8X8XN26_SALSN</name>